<dbReference type="Proteomes" id="UP000190166">
    <property type="component" value="Unassembled WGS sequence"/>
</dbReference>
<dbReference type="Gene3D" id="3.30.565.10">
    <property type="entry name" value="Histidine kinase-like ATPase, C-terminal domain"/>
    <property type="match status" value="2"/>
</dbReference>
<feature type="compositionally biased region" description="Polar residues" evidence="7">
    <location>
        <begin position="1"/>
        <end position="14"/>
    </location>
</feature>
<sequence>MINAPTKATLSEPATASDRFPPGGGETGELIRSFNWSATPLGRADQWSQSLKTCIQILLSSAQPMLLCWGNENIFIYNDACRELLGNRHPLSMGQPAATVWPALWSTPEAAVITPQLRLMQPDGSCYQFDGMPVKDDTGDTGALFIGVSLHNGKAPTFVKTDLSNFTRTLLEQLDPVIREAGLTLVINLGIVSEDVYIDRDIWEQILLSLLTNALSYTLQGGVAVRLSQEDNRVVLSIADTGIGIPPGLLSEINAALQGPPRSRGGLTVVNEGILLHGGALQISSIPGEGSTFTISIPVGHAHLPAAEVVHHAVPVHKAYHGYLPQMTSAIRMCHGKLLQQHTGSHYQQLLEALPAAVYTCDKEGHVLLYNTAAVSLWGRTPVAGVDMWCGSWKIYESDGITPIDLDSCPMAEAIKGGTPVRGKVIMIERPDGSRRIIQPYPDPIFDSAGNLQGAVNMLVDITDQKSAEEYVSKLAAIVEFSDDAIVSKTLDGIITSWNPGAERLFGYTAEEMKGEAITRIIPADRLDEESRIIEQLRAGNRVDHFETKRVTKDGQLLDISLTISPVKDLHGNIIGASKIARDITQQKRLFQALQESESKYMQLAVKLEAIVEQRTKELVEANFYLEKSNRELEQFAYVTSHDLQEPLRKIHTFAGMLFNVNKDILSDTSRMYIEKVMQSAKRMSLLISELLDYSRLVHVKDPFVETDLNEILKNVMTDFEVLISQHDVTITANELPRLTVSPLQMNQLFHNLIGNAIKFLSPGRKPRINIHAESLSAADLAAFPDLETGRDYCTITVADNGIGFDQIYADKIFQIFQRLNDRTVYEGTGIGLALCNKIVLNHKGGIYATGVPDKGAVFKVILPM</sequence>
<dbReference type="SUPFAM" id="SSF55874">
    <property type="entry name" value="ATPase domain of HSP90 chaperone/DNA topoisomerase II/histidine kinase"/>
    <property type="match status" value="2"/>
</dbReference>
<dbReference type="PROSITE" id="PS50112">
    <property type="entry name" value="PAS"/>
    <property type="match status" value="2"/>
</dbReference>
<keyword evidence="4" id="KW-0808">Transferase</keyword>
<evidence type="ECO:0000256" key="7">
    <source>
        <dbReference type="SAM" id="MobiDB-lite"/>
    </source>
</evidence>
<dbReference type="Pfam" id="PF08448">
    <property type="entry name" value="PAS_4"/>
    <property type="match status" value="1"/>
</dbReference>
<dbReference type="PANTHER" id="PTHR42878">
    <property type="entry name" value="TWO-COMPONENT HISTIDINE KINASE"/>
    <property type="match status" value="1"/>
</dbReference>
<dbReference type="STRING" id="393003.SAMN05660461_5074"/>
<evidence type="ECO:0000256" key="2">
    <source>
        <dbReference type="ARBA" id="ARBA00012438"/>
    </source>
</evidence>
<keyword evidence="12" id="KW-1185">Reference proteome</keyword>
<dbReference type="InterPro" id="IPR035965">
    <property type="entry name" value="PAS-like_dom_sf"/>
</dbReference>
<keyword evidence="6" id="KW-0472">Membrane</keyword>
<dbReference type="PROSITE" id="PS50113">
    <property type="entry name" value="PAC"/>
    <property type="match status" value="2"/>
</dbReference>
<dbReference type="SUPFAM" id="SSF47384">
    <property type="entry name" value="Homodimeric domain of signal transducing histidine kinase"/>
    <property type="match status" value="1"/>
</dbReference>
<evidence type="ECO:0000259" key="10">
    <source>
        <dbReference type="PROSITE" id="PS50113"/>
    </source>
</evidence>
<dbReference type="GO" id="GO:0000155">
    <property type="term" value="F:phosphorelay sensor kinase activity"/>
    <property type="evidence" value="ECO:0007669"/>
    <property type="project" value="InterPro"/>
</dbReference>
<protein>
    <recommendedName>
        <fullName evidence="2">histidine kinase</fullName>
        <ecNumber evidence="2">2.7.13.3</ecNumber>
    </recommendedName>
</protein>
<dbReference type="PROSITE" id="PS50109">
    <property type="entry name" value="HIS_KIN"/>
    <property type="match status" value="2"/>
</dbReference>
<feature type="domain" description="PAC" evidence="10">
    <location>
        <begin position="422"/>
        <end position="474"/>
    </location>
</feature>
<dbReference type="GO" id="GO:0007234">
    <property type="term" value="P:osmosensory signaling via phosphorelay pathway"/>
    <property type="evidence" value="ECO:0007669"/>
    <property type="project" value="TreeGrafter"/>
</dbReference>
<dbReference type="PRINTS" id="PR00344">
    <property type="entry name" value="BCTRLSENSOR"/>
</dbReference>
<proteinExistence type="predicted"/>
<dbReference type="InterPro" id="IPR004358">
    <property type="entry name" value="Sig_transdc_His_kin-like_C"/>
</dbReference>
<dbReference type="SMART" id="SM00388">
    <property type="entry name" value="HisKA"/>
    <property type="match status" value="1"/>
</dbReference>
<keyword evidence="3" id="KW-0597">Phosphoprotein</keyword>
<comment type="catalytic activity">
    <reaction evidence="1">
        <text>ATP + protein L-histidine = ADP + protein N-phospho-L-histidine.</text>
        <dbReference type="EC" id="2.7.13.3"/>
    </reaction>
</comment>
<dbReference type="EMBL" id="FUZZ01000004">
    <property type="protein sequence ID" value="SKD09191.1"/>
    <property type="molecule type" value="Genomic_DNA"/>
</dbReference>
<dbReference type="RefSeq" id="WP_079472337.1">
    <property type="nucleotide sequence ID" value="NZ_FUZZ01000004.1"/>
</dbReference>
<evidence type="ECO:0000259" key="8">
    <source>
        <dbReference type="PROSITE" id="PS50109"/>
    </source>
</evidence>
<dbReference type="InterPro" id="IPR003594">
    <property type="entry name" value="HATPase_dom"/>
</dbReference>
<name>A0A1T5P8Z4_9BACT</name>
<dbReference type="SMART" id="SM00086">
    <property type="entry name" value="PAC"/>
    <property type="match status" value="2"/>
</dbReference>
<evidence type="ECO:0000256" key="4">
    <source>
        <dbReference type="ARBA" id="ARBA00022679"/>
    </source>
</evidence>
<dbReference type="InterPro" id="IPR003661">
    <property type="entry name" value="HisK_dim/P_dom"/>
</dbReference>
<evidence type="ECO:0000256" key="3">
    <source>
        <dbReference type="ARBA" id="ARBA00022553"/>
    </source>
</evidence>
<dbReference type="InterPro" id="IPR001610">
    <property type="entry name" value="PAC"/>
</dbReference>
<dbReference type="GO" id="GO:0030295">
    <property type="term" value="F:protein kinase activator activity"/>
    <property type="evidence" value="ECO:0007669"/>
    <property type="project" value="TreeGrafter"/>
</dbReference>
<dbReference type="SMART" id="SM00091">
    <property type="entry name" value="PAS"/>
    <property type="match status" value="3"/>
</dbReference>
<feature type="domain" description="Histidine kinase" evidence="8">
    <location>
        <begin position="639"/>
        <end position="865"/>
    </location>
</feature>
<dbReference type="InterPro" id="IPR005467">
    <property type="entry name" value="His_kinase_dom"/>
</dbReference>
<dbReference type="GO" id="GO:0016020">
    <property type="term" value="C:membrane"/>
    <property type="evidence" value="ECO:0007669"/>
    <property type="project" value="UniProtKB-SubCell"/>
</dbReference>
<dbReference type="InterPro" id="IPR000014">
    <property type="entry name" value="PAS"/>
</dbReference>
<dbReference type="NCBIfam" id="TIGR00229">
    <property type="entry name" value="sensory_box"/>
    <property type="match status" value="2"/>
</dbReference>
<organism evidence="11 12">
    <name type="scientific">Chitinophaga ginsengisegetis</name>
    <dbReference type="NCBI Taxonomy" id="393003"/>
    <lineage>
        <taxon>Bacteria</taxon>
        <taxon>Pseudomonadati</taxon>
        <taxon>Bacteroidota</taxon>
        <taxon>Chitinophagia</taxon>
        <taxon>Chitinophagales</taxon>
        <taxon>Chitinophagaceae</taxon>
        <taxon>Chitinophaga</taxon>
    </lineage>
</organism>
<dbReference type="PANTHER" id="PTHR42878:SF15">
    <property type="entry name" value="BACTERIOPHYTOCHROME"/>
    <property type="match status" value="1"/>
</dbReference>
<dbReference type="EC" id="2.7.13.3" evidence="2"/>
<dbReference type="AlphaFoldDB" id="A0A1T5P8Z4"/>
<accession>A0A1T5P8Z4</accession>
<feature type="domain" description="Histidine kinase" evidence="8">
    <location>
        <begin position="162"/>
        <end position="301"/>
    </location>
</feature>
<dbReference type="InterPro" id="IPR013656">
    <property type="entry name" value="PAS_4"/>
</dbReference>
<gene>
    <name evidence="11" type="ORF">SAMN05660461_5074</name>
</gene>
<dbReference type="SUPFAM" id="SSF55785">
    <property type="entry name" value="PYP-like sensor domain (PAS domain)"/>
    <property type="match status" value="2"/>
</dbReference>
<dbReference type="GO" id="GO:0000156">
    <property type="term" value="F:phosphorelay response regulator activity"/>
    <property type="evidence" value="ECO:0007669"/>
    <property type="project" value="TreeGrafter"/>
</dbReference>
<dbReference type="InterPro" id="IPR050351">
    <property type="entry name" value="BphY/WalK/GraS-like"/>
</dbReference>
<evidence type="ECO:0000313" key="11">
    <source>
        <dbReference type="EMBL" id="SKD09191.1"/>
    </source>
</evidence>
<dbReference type="Gene3D" id="1.10.287.130">
    <property type="match status" value="1"/>
</dbReference>
<keyword evidence="5" id="KW-0418">Kinase</keyword>
<evidence type="ECO:0000256" key="6">
    <source>
        <dbReference type="ARBA" id="ARBA00023136"/>
    </source>
</evidence>
<dbReference type="GO" id="GO:0005524">
    <property type="term" value="F:ATP binding"/>
    <property type="evidence" value="ECO:0007669"/>
    <property type="project" value="UniProtKB-KW"/>
</dbReference>
<dbReference type="CDD" id="cd00130">
    <property type="entry name" value="PAS"/>
    <property type="match status" value="1"/>
</dbReference>
<dbReference type="Pfam" id="PF02518">
    <property type="entry name" value="HATPase_c"/>
    <property type="match status" value="2"/>
</dbReference>
<evidence type="ECO:0000313" key="12">
    <source>
        <dbReference type="Proteomes" id="UP000190166"/>
    </source>
</evidence>
<dbReference type="CDD" id="cd00082">
    <property type="entry name" value="HisKA"/>
    <property type="match status" value="1"/>
</dbReference>
<dbReference type="SMART" id="SM00387">
    <property type="entry name" value="HATPase_c"/>
    <property type="match status" value="2"/>
</dbReference>
<evidence type="ECO:0000256" key="1">
    <source>
        <dbReference type="ARBA" id="ARBA00000085"/>
    </source>
</evidence>
<feature type="domain" description="PAS" evidence="9">
    <location>
        <begin position="343"/>
        <end position="382"/>
    </location>
</feature>
<dbReference type="Pfam" id="PF00512">
    <property type="entry name" value="HisKA"/>
    <property type="match status" value="1"/>
</dbReference>
<feature type="domain" description="PAS" evidence="9">
    <location>
        <begin position="471"/>
        <end position="541"/>
    </location>
</feature>
<dbReference type="InterPro" id="IPR036097">
    <property type="entry name" value="HisK_dim/P_sf"/>
</dbReference>
<evidence type="ECO:0000256" key="5">
    <source>
        <dbReference type="ARBA" id="ARBA00022777"/>
    </source>
</evidence>
<reference evidence="11 12" key="1">
    <citation type="submission" date="2017-02" db="EMBL/GenBank/DDBJ databases">
        <authorList>
            <person name="Peterson S.W."/>
        </authorList>
    </citation>
    <scope>NUCLEOTIDE SEQUENCE [LARGE SCALE GENOMIC DNA]</scope>
    <source>
        <strain evidence="11 12">DSM 18108</strain>
    </source>
</reference>
<dbReference type="InterPro" id="IPR000700">
    <property type="entry name" value="PAS-assoc_C"/>
</dbReference>
<feature type="region of interest" description="Disordered" evidence="7">
    <location>
        <begin position="1"/>
        <end position="24"/>
    </location>
</feature>
<dbReference type="Pfam" id="PF13426">
    <property type="entry name" value="PAS_9"/>
    <property type="match status" value="1"/>
</dbReference>
<dbReference type="InterPro" id="IPR036890">
    <property type="entry name" value="HATPase_C_sf"/>
</dbReference>
<evidence type="ECO:0000259" key="9">
    <source>
        <dbReference type="PROSITE" id="PS50112"/>
    </source>
</evidence>
<dbReference type="Gene3D" id="3.30.450.20">
    <property type="entry name" value="PAS domain"/>
    <property type="match status" value="2"/>
</dbReference>
<feature type="domain" description="PAC" evidence="10">
    <location>
        <begin position="544"/>
        <end position="596"/>
    </location>
</feature>